<dbReference type="OrthoDB" id="371749at2759"/>
<comment type="caution">
    <text evidence="2">The sequence shown here is derived from an EMBL/GenBank/DDBJ whole genome shotgun (WGS) entry which is preliminary data.</text>
</comment>
<protein>
    <submittedName>
        <fullName evidence="2">Uncharacterized protein</fullName>
    </submittedName>
</protein>
<gene>
    <name evidence="2" type="ORF">PGO_030840</name>
</gene>
<proteinExistence type="predicted"/>
<evidence type="ECO:0000313" key="2">
    <source>
        <dbReference type="EMBL" id="GAW79282.1"/>
    </source>
</evidence>
<name>A0A1Y1JEW9_PLAGO</name>
<dbReference type="AlphaFoldDB" id="A0A1Y1JEW9"/>
<evidence type="ECO:0000256" key="1">
    <source>
        <dbReference type="SAM" id="Coils"/>
    </source>
</evidence>
<sequence length="204" mass="24040">MVRRNVSENEVIKKIDAINLKEAKGASVSMNNYTNLMTHKLRKNREGIIWCIERIGNLEGLTRKMNKELANGNKELKKLTKNIIKFDMLNSQLENSIISEMNKDNAYKTRISILKKKQVGIKKAQGIINSDINYMETRINMMKEQVDENVKKYYKLVSAKDKMHNEMIKFKKDRKILQQHLKNTKKNHQILKNQMQNFVQNMNQ</sequence>
<feature type="coiled-coil region" evidence="1">
    <location>
        <begin position="174"/>
        <end position="201"/>
    </location>
</feature>
<dbReference type="GeneID" id="39745988"/>
<accession>A0A1Y1JEW9</accession>
<evidence type="ECO:0000313" key="3">
    <source>
        <dbReference type="Proteomes" id="UP000195521"/>
    </source>
</evidence>
<dbReference type="Proteomes" id="UP000195521">
    <property type="component" value="Unassembled WGS sequence"/>
</dbReference>
<dbReference type="EMBL" id="BDQF01000003">
    <property type="protein sequence ID" value="GAW79282.1"/>
    <property type="molecule type" value="Genomic_DNA"/>
</dbReference>
<dbReference type="OMA" id="CKEQIRN"/>
<keyword evidence="3" id="KW-1185">Reference proteome</keyword>
<organism evidence="2 3">
    <name type="scientific">Plasmodium gonderi</name>
    <dbReference type="NCBI Taxonomy" id="77519"/>
    <lineage>
        <taxon>Eukaryota</taxon>
        <taxon>Sar</taxon>
        <taxon>Alveolata</taxon>
        <taxon>Apicomplexa</taxon>
        <taxon>Aconoidasida</taxon>
        <taxon>Haemosporida</taxon>
        <taxon>Plasmodiidae</taxon>
        <taxon>Plasmodium</taxon>
        <taxon>Plasmodium (Plasmodium)</taxon>
    </lineage>
</organism>
<keyword evidence="1" id="KW-0175">Coiled coil</keyword>
<reference evidence="3" key="1">
    <citation type="submission" date="2017-04" db="EMBL/GenBank/DDBJ databases">
        <title>Plasmodium gonderi genome.</title>
        <authorList>
            <person name="Arisue N."/>
            <person name="Honma H."/>
            <person name="Kawai S."/>
            <person name="Tougan T."/>
            <person name="Tanabe K."/>
            <person name="Horii T."/>
        </authorList>
    </citation>
    <scope>NUCLEOTIDE SEQUENCE [LARGE SCALE GENOMIC DNA]</scope>
    <source>
        <strain evidence="3">ATCC 30045</strain>
    </source>
</reference>
<dbReference type="RefSeq" id="XP_028541871.1">
    <property type="nucleotide sequence ID" value="XM_028686070.1"/>
</dbReference>